<name>A0ABT7YD69_9BACT</name>
<evidence type="ECO:0000313" key="2">
    <source>
        <dbReference type="Proteomes" id="UP001171916"/>
    </source>
</evidence>
<keyword evidence="2" id="KW-1185">Reference proteome</keyword>
<evidence type="ECO:0000313" key="1">
    <source>
        <dbReference type="EMBL" id="MDN3204451.1"/>
    </source>
</evidence>
<proteinExistence type="predicted"/>
<dbReference type="RefSeq" id="WP_290000017.1">
    <property type="nucleotide sequence ID" value="NZ_JAUEPH010000004.1"/>
</dbReference>
<accession>A0ABT7YD69</accession>
<dbReference type="Proteomes" id="UP001171916">
    <property type="component" value="Unassembled WGS sequence"/>
</dbReference>
<organism evidence="1 2">
    <name type="scientific">Algoriphagus sediminis</name>
    <dbReference type="NCBI Taxonomy" id="3057113"/>
    <lineage>
        <taxon>Bacteria</taxon>
        <taxon>Pseudomonadati</taxon>
        <taxon>Bacteroidota</taxon>
        <taxon>Cytophagia</taxon>
        <taxon>Cytophagales</taxon>
        <taxon>Cyclobacteriaceae</taxon>
        <taxon>Algoriphagus</taxon>
    </lineage>
</organism>
<protein>
    <submittedName>
        <fullName evidence="1">Uncharacterized protein</fullName>
    </submittedName>
</protein>
<comment type="caution">
    <text evidence="1">The sequence shown here is derived from an EMBL/GenBank/DDBJ whole genome shotgun (WGS) entry which is preliminary data.</text>
</comment>
<sequence>MKFPSLAQLKKELNHLDNNELQVLMVDLAKFNRDNKAYLFFKLNQLEQPNLYVEMVQEELESDFQNARSDHYYYAKKSAQKIRRKMNKLLKLTKDKAQQIDVILYFCLRLKEEGFLDHRSSVLDNLYQVQIKKAQKLVESLHPDLQYDYDLKFDELQ</sequence>
<reference evidence="1" key="1">
    <citation type="submission" date="2023-06" db="EMBL/GenBank/DDBJ databases">
        <title>Robiginitalea aurantiacus sp. nov. and Algoriphagus sediminis sp. nov., isolated from coastal sediment.</title>
        <authorList>
            <person name="Zhou Z.Y."/>
            <person name="An J."/>
            <person name="Jia Y.W."/>
            <person name="Du Z.J."/>
        </authorList>
    </citation>
    <scope>NUCLEOTIDE SEQUENCE</scope>
    <source>
        <strain evidence="1">C2-7</strain>
    </source>
</reference>
<gene>
    <name evidence="1" type="ORF">QVH07_09835</name>
</gene>
<dbReference type="EMBL" id="JAUEPH010000004">
    <property type="protein sequence ID" value="MDN3204451.1"/>
    <property type="molecule type" value="Genomic_DNA"/>
</dbReference>